<dbReference type="OMA" id="PKACKMD"/>
<evidence type="ECO:0000256" key="2">
    <source>
        <dbReference type="ARBA" id="ARBA00009748"/>
    </source>
</evidence>
<keyword evidence="10" id="KW-0472">Membrane</keyword>
<evidence type="ECO:0000256" key="11">
    <source>
        <dbReference type="SAM" id="SignalP"/>
    </source>
</evidence>
<feature type="region of interest" description="Disordered" evidence="9">
    <location>
        <begin position="115"/>
        <end position="137"/>
    </location>
</feature>
<dbReference type="EMBL" id="CM007366">
    <property type="protein sequence ID" value="OIW11153.1"/>
    <property type="molecule type" value="Genomic_DNA"/>
</dbReference>
<dbReference type="KEGG" id="lang:109348552"/>
<dbReference type="AlphaFoldDB" id="A0A1J7I8M6"/>
<proteinExistence type="inferred from homology"/>
<keyword evidence="14" id="KW-1185">Reference proteome</keyword>
<dbReference type="OrthoDB" id="1914452at2759"/>
<accession>A0A1J7I8M6</accession>
<feature type="domain" description="Bifunctional inhibitor/plant lipid transfer protein/seed storage helical" evidence="12">
    <location>
        <begin position="44"/>
        <end position="113"/>
    </location>
</feature>
<keyword evidence="5 11" id="KW-0732">Signal</keyword>
<keyword evidence="10" id="KW-0812">Transmembrane</keyword>
<feature type="signal peptide" evidence="11">
    <location>
        <begin position="1"/>
        <end position="26"/>
    </location>
</feature>
<keyword evidence="10" id="KW-1133">Transmembrane helix</keyword>
<evidence type="ECO:0000313" key="14">
    <source>
        <dbReference type="Proteomes" id="UP000188354"/>
    </source>
</evidence>
<sequence length="210" mass="21398">MKCFARLCCLALALTVSMFIAAPAYAQISTPCNASGLNTLFIPCSSFLTNSSANGATSPTAECCNSIKSITSAGMDCLCLVVTANIPFKIPINRTLAIALPRACKLPGVPVQCKTSGSPIPAPGPESLGPSVSPVSAPSLSPEGFSVLPSPVTPSLAPQSDTTAPPLSTPSSTTTRSGRSDLTPSSAKSSYSLIPSVVFIVLGFAVLKQY</sequence>
<name>A0A1J7I8M6_LUPAN</name>
<evidence type="ECO:0000256" key="6">
    <source>
        <dbReference type="ARBA" id="ARBA00023157"/>
    </source>
</evidence>
<dbReference type="GO" id="GO:0005886">
    <property type="term" value="C:plasma membrane"/>
    <property type="evidence" value="ECO:0007669"/>
    <property type="project" value="UniProtKB-SubCell"/>
</dbReference>
<evidence type="ECO:0000256" key="3">
    <source>
        <dbReference type="ARBA" id="ARBA00022475"/>
    </source>
</evidence>
<dbReference type="Proteomes" id="UP000188354">
    <property type="component" value="Chromosome LG06"/>
</dbReference>
<dbReference type="SUPFAM" id="SSF47699">
    <property type="entry name" value="Bifunctional inhibitor/lipid-transfer protein/seed storage 2S albumin"/>
    <property type="match status" value="1"/>
</dbReference>
<evidence type="ECO:0000256" key="10">
    <source>
        <dbReference type="SAM" id="Phobius"/>
    </source>
</evidence>
<feature type="compositionally biased region" description="Low complexity" evidence="9">
    <location>
        <begin position="160"/>
        <end position="183"/>
    </location>
</feature>
<reference evidence="13 14" key="1">
    <citation type="journal article" date="2017" name="Plant Biotechnol. J.">
        <title>A comprehensive draft genome sequence for lupin (Lupinus angustifolius), an emerging health food: insights into plant-microbe interactions and legume evolution.</title>
        <authorList>
            <person name="Hane J.K."/>
            <person name="Ming Y."/>
            <person name="Kamphuis L.G."/>
            <person name="Nelson M.N."/>
            <person name="Garg G."/>
            <person name="Atkins C.A."/>
            <person name="Bayer P.E."/>
            <person name="Bravo A."/>
            <person name="Bringans S."/>
            <person name="Cannon S."/>
            <person name="Edwards D."/>
            <person name="Foley R."/>
            <person name="Gao L.L."/>
            <person name="Harrison M.J."/>
            <person name="Huang W."/>
            <person name="Hurgobin B."/>
            <person name="Li S."/>
            <person name="Liu C.W."/>
            <person name="McGrath A."/>
            <person name="Morahan G."/>
            <person name="Murray J."/>
            <person name="Weller J."/>
            <person name="Jian J."/>
            <person name="Singh K.B."/>
        </authorList>
    </citation>
    <scope>NUCLEOTIDE SEQUENCE [LARGE SCALE GENOMIC DNA]</scope>
    <source>
        <strain evidence="14">cv. Tanjil</strain>
        <tissue evidence="13">Whole plant</tissue>
    </source>
</reference>
<keyword evidence="8" id="KW-0449">Lipoprotein</keyword>
<dbReference type="STRING" id="3871.A0A1J7I8M6"/>
<dbReference type="Gene3D" id="1.10.110.10">
    <property type="entry name" value="Plant lipid-transfer and hydrophobic proteins"/>
    <property type="match status" value="1"/>
</dbReference>
<dbReference type="InterPro" id="IPR016140">
    <property type="entry name" value="Bifunc_inhib/LTP/seed_store"/>
</dbReference>
<keyword evidence="6" id="KW-1015">Disulfide bond</keyword>
<keyword evidence="3" id="KW-1003">Cell membrane</keyword>
<feature type="region of interest" description="Disordered" evidence="9">
    <location>
        <begin position="151"/>
        <end position="188"/>
    </location>
</feature>
<keyword evidence="4" id="KW-0336">GPI-anchor</keyword>
<feature type="transmembrane region" description="Helical" evidence="10">
    <location>
        <begin position="189"/>
        <end position="207"/>
    </location>
</feature>
<evidence type="ECO:0000259" key="12">
    <source>
        <dbReference type="SMART" id="SM00499"/>
    </source>
</evidence>
<dbReference type="InterPro" id="IPR043325">
    <property type="entry name" value="LTSS"/>
</dbReference>
<dbReference type="InterPro" id="IPR036312">
    <property type="entry name" value="Bifun_inhib/LTP/seed_sf"/>
</dbReference>
<protein>
    <recommendedName>
        <fullName evidence="12">Bifunctional inhibitor/plant lipid transfer protein/seed storage helical domain-containing protein</fullName>
    </recommendedName>
</protein>
<dbReference type="CDD" id="cd00010">
    <property type="entry name" value="AAI_LTSS"/>
    <property type="match status" value="1"/>
</dbReference>
<dbReference type="PANTHER" id="PTHR33044">
    <property type="entry name" value="BIFUNCTIONAL INHIBITOR/LIPID-TRANSFER PROTEIN/SEED STORAGE 2S ALBUMIN SUPERFAMILY PROTEIN-RELATED"/>
    <property type="match status" value="1"/>
</dbReference>
<comment type="similarity">
    <text evidence="2">Belongs to the plant LTP family.</text>
</comment>
<comment type="subcellular location">
    <subcellularLocation>
        <location evidence="1">Cell membrane</location>
        <topology evidence="1">Lipid-anchor</topology>
        <topology evidence="1">GPI-anchor</topology>
    </subcellularLocation>
</comment>
<feature type="compositionally biased region" description="Low complexity" evidence="9">
    <location>
        <begin position="127"/>
        <end position="137"/>
    </location>
</feature>
<evidence type="ECO:0000256" key="7">
    <source>
        <dbReference type="ARBA" id="ARBA00023180"/>
    </source>
</evidence>
<evidence type="ECO:0000313" key="13">
    <source>
        <dbReference type="EMBL" id="OIW11153.1"/>
    </source>
</evidence>
<organism evidence="13 14">
    <name type="scientific">Lupinus angustifolius</name>
    <name type="common">Narrow-leaved blue lupine</name>
    <dbReference type="NCBI Taxonomy" id="3871"/>
    <lineage>
        <taxon>Eukaryota</taxon>
        <taxon>Viridiplantae</taxon>
        <taxon>Streptophyta</taxon>
        <taxon>Embryophyta</taxon>
        <taxon>Tracheophyta</taxon>
        <taxon>Spermatophyta</taxon>
        <taxon>Magnoliopsida</taxon>
        <taxon>eudicotyledons</taxon>
        <taxon>Gunneridae</taxon>
        <taxon>Pentapetalae</taxon>
        <taxon>rosids</taxon>
        <taxon>fabids</taxon>
        <taxon>Fabales</taxon>
        <taxon>Fabaceae</taxon>
        <taxon>Papilionoideae</taxon>
        <taxon>50 kb inversion clade</taxon>
        <taxon>genistoids sensu lato</taxon>
        <taxon>core genistoids</taxon>
        <taxon>Genisteae</taxon>
        <taxon>Lupinus</taxon>
    </lineage>
</organism>
<keyword evidence="7" id="KW-0325">Glycoprotein</keyword>
<evidence type="ECO:0000256" key="5">
    <source>
        <dbReference type="ARBA" id="ARBA00022729"/>
    </source>
</evidence>
<dbReference type="GO" id="GO:0098552">
    <property type="term" value="C:side of membrane"/>
    <property type="evidence" value="ECO:0007669"/>
    <property type="project" value="UniProtKB-KW"/>
</dbReference>
<evidence type="ECO:0000256" key="4">
    <source>
        <dbReference type="ARBA" id="ARBA00022622"/>
    </source>
</evidence>
<dbReference type="SMART" id="SM00499">
    <property type="entry name" value="AAI"/>
    <property type="match status" value="1"/>
</dbReference>
<gene>
    <name evidence="13" type="ORF">TanjilG_22960</name>
</gene>
<dbReference type="Pfam" id="PF14368">
    <property type="entry name" value="LTP_2"/>
    <property type="match status" value="1"/>
</dbReference>
<evidence type="ECO:0000256" key="1">
    <source>
        <dbReference type="ARBA" id="ARBA00004609"/>
    </source>
</evidence>
<evidence type="ECO:0000256" key="9">
    <source>
        <dbReference type="SAM" id="MobiDB-lite"/>
    </source>
</evidence>
<dbReference type="Gramene" id="OIW11153">
    <property type="protein sequence ID" value="OIW11153"/>
    <property type="gene ID" value="TanjilG_22960"/>
</dbReference>
<feature type="chain" id="PRO_5012272735" description="Bifunctional inhibitor/plant lipid transfer protein/seed storage helical domain-containing protein" evidence="11">
    <location>
        <begin position="27"/>
        <end position="210"/>
    </location>
</feature>
<evidence type="ECO:0000256" key="8">
    <source>
        <dbReference type="ARBA" id="ARBA00023288"/>
    </source>
</evidence>